<dbReference type="AlphaFoldDB" id="A0A6I6IS55"/>
<evidence type="ECO:0000256" key="4">
    <source>
        <dbReference type="ARBA" id="ARBA00022692"/>
    </source>
</evidence>
<dbReference type="SUPFAM" id="SSF82861">
    <property type="entry name" value="Mechanosensitive channel protein MscS (YggB), transmembrane region"/>
    <property type="match status" value="1"/>
</dbReference>
<comment type="subcellular location">
    <subcellularLocation>
        <location evidence="1">Cell membrane</location>
        <topology evidence="1">Multi-pass membrane protein</topology>
    </subcellularLocation>
</comment>
<dbReference type="InterPro" id="IPR023408">
    <property type="entry name" value="MscS_beta-dom_sf"/>
</dbReference>
<proteinExistence type="inferred from homology"/>
<feature type="transmembrane region" description="Helical" evidence="8">
    <location>
        <begin position="432"/>
        <end position="453"/>
    </location>
</feature>
<evidence type="ECO:0000256" key="2">
    <source>
        <dbReference type="ARBA" id="ARBA00008017"/>
    </source>
</evidence>
<dbReference type="InterPro" id="IPR006686">
    <property type="entry name" value="MscS_channel_CS"/>
</dbReference>
<evidence type="ECO:0000256" key="3">
    <source>
        <dbReference type="ARBA" id="ARBA00022475"/>
    </source>
</evidence>
<evidence type="ECO:0000313" key="13">
    <source>
        <dbReference type="EMBL" id="QGX98337.1"/>
    </source>
</evidence>
<feature type="transmembrane region" description="Helical" evidence="8">
    <location>
        <begin position="465"/>
        <end position="488"/>
    </location>
</feature>
<evidence type="ECO:0000256" key="9">
    <source>
        <dbReference type="SAM" id="SignalP"/>
    </source>
</evidence>
<dbReference type="PANTHER" id="PTHR30347:SF1">
    <property type="entry name" value="MECHANOSENSITIVE CHANNEL MSCK"/>
    <property type="match status" value="1"/>
</dbReference>
<keyword evidence="9" id="KW-0732">Signal</keyword>
<evidence type="ECO:0000256" key="5">
    <source>
        <dbReference type="ARBA" id="ARBA00022989"/>
    </source>
</evidence>
<evidence type="ECO:0000259" key="11">
    <source>
        <dbReference type="Pfam" id="PF12607"/>
    </source>
</evidence>
<evidence type="ECO:0000256" key="7">
    <source>
        <dbReference type="SAM" id="MobiDB-lite"/>
    </source>
</evidence>
<dbReference type="InterPro" id="IPR022249">
    <property type="entry name" value="DUF3772"/>
</dbReference>
<dbReference type="GO" id="GO:0005886">
    <property type="term" value="C:plasma membrane"/>
    <property type="evidence" value="ECO:0007669"/>
    <property type="project" value="UniProtKB-SubCell"/>
</dbReference>
<protein>
    <submittedName>
        <fullName evidence="13">Mechanosensitive ion channel family protein</fullName>
    </submittedName>
</protein>
<dbReference type="Gene3D" id="3.30.70.100">
    <property type="match status" value="1"/>
</dbReference>
<dbReference type="EMBL" id="CP034348">
    <property type="protein sequence ID" value="QGX98337.1"/>
    <property type="molecule type" value="Genomic_DNA"/>
</dbReference>
<evidence type="ECO:0000259" key="10">
    <source>
        <dbReference type="Pfam" id="PF00924"/>
    </source>
</evidence>
<dbReference type="OrthoDB" id="9799209at2"/>
<feature type="compositionally biased region" description="Low complexity" evidence="7">
    <location>
        <begin position="776"/>
        <end position="789"/>
    </location>
</feature>
<feature type="transmembrane region" description="Helical" evidence="8">
    <location>
        <begin position="554"/>
        <end position="575"/>
    </location>
</feature>
<dbReference type="Proteomes" id="UP000428330">
    <property type="component" value="Chromosome"/>
</dbReference>
<dbReference type="PANTHER" id="PTHR30347">
    <property type="entry name" value="POTASSIUM CHANNEL RELATED"/>
    <property type="match status" value="1"/>
</dbReference>
<dbReference type="InterPro" id="IPR049278">
    <property type="entry name" value="MS_channel_C"/>
</dbReference>
<feature type="domain" description="Mechanosensitive ion channel MscS C-terminal" evidence="12">
    <location>
        <begin position="674"/>
        <end position="756"/>
    </location>
</feature>
<keyword evidence="14" id="KW-1185">Reference proteome</keyword>
<evidence type="ECO:0000313" key="14">
    <source>
        <dbReference type="Proteomes" id="UP000428330"/>
    </source>
</evidence>
<feature type="compositionally biased region" description="Acidic residues" evidence="7">
    <location>
        <begin position="803"/>
        <end position="813"/>
    </location>
</feature>
<feature type="chain" id="PRO_5026073584" evidence="9">
    <location>
        <begin position="25"/>
        <end position="820"/>
    </location>
</feature>
<feature type="transmembrane region" description="Helical" evidence="8">
    <location>
        <begin position="323"/>
        <end position="340"/>
    </location>
</feature>
<feature type="domain" description="DUF3772" evidence="11">
    <location>
        <begin position="129"/>
        <end position="188"/>
    </location>
</feature>
<feature type="signal peptide" evidence="9">
    <location>
        <begin position="1"/>
        <end position="24"/>
    </location>
</feature>
<feature type="transmembrane region" description="Helical" evidence="8">
    <location>
        <begin position="205"/>
        <end position="222"/>
    </location>
</feature>
<feature type="domain" description="Mechanosensitive ion channel MscS" evidence="10">
    <location>
        <begin position="599"/>
        <end position="666"/>
    </location>
</feature>
<name>A0A6I6IS55_9RHOB</name>
<evidence type="ECO:0000256" key="6">
    <source>
        <dbReference type="ARBA" id="ARBA00023136"/>
    </source>
</evidence>
<dbReference type="InterPro" id="IPR011066">
    <property type="entry name" value="MscS_channel_C_sf"/>
</dbReference>
<feature type="region of interest" description="Disordered" evidence="7">
    <location>
        <begin position="774"/>
        <end position="820"/>
    </location>
</feature>
<dbReference type="InterPro" id="IPR052702">
    <property type="entry name" value="MscS-like_channel"/>
</dbReference>
<dbReference type="Pfam" id="PF21082">
    <property type="entry name" value="MS_channel_3rd"/>
    <property type="match status" value="1"/>
</dbReference>
<dbReference type="RefSeq" id="WP_157706970.1">
    <property type="nucleotide sequence ID" value="NZ_CP034348.1"/>
</dbReference>
<dbReference type="InterPro" id="IPR006685">
    <property type="entry name" value="MscS_channel_2nd"/>
</dbReference>
<sequence length="820" mass="87963">MKRLLRPLALLLLLSFGAALFTPAAQLSAQPVAAIPDYEDWQRTAARADEAIEASRASTPALEALRQQLVNWREQFVEAQGINANAISTVQSQLDALGPVPENGEEPATVASQRADLNARLAELQEPAKTAELAQNRADGLIRGIDNIIRDRQADELLEFGPSPVNPVNWAAGLSAVSGTAAHVRGEFKNAWNNSVQRAEAQEDLPAVILLAGIGLLLIIRGRRWSRRLSNWVLTEQPGAGRWIGGFALSLGSVLLPFAGVVMLTESAFATNLIGLRSEQMISGVLGPVFVYLLARWLAMRIFPAREARTLPLTLEPAQRQAGRFYGASLGAVAGAYFFVSDLSGFANWTETATNVVLFPFIAVAGLMLLRLARLLQLHCKNAVSEDGEESYRNSITRFLALAMAVLGVVSPVLAAVGYFKLAHFLMFPSLLSLQLMAVLLVLQRVVVEVYVLVTGNREGATDSLVPVVIGLIMVLLSLPFFAMAWGVRPSQLLDLWTRFTEGVNLGGVRISPTVFLTFAIVFAIGYIATRLLQGTLKNTILPKTRIDQGGRNAIVAGVGYVGIFLAAVVAITSAGVDLSSIAIVAGALSVGIGFGLRTIVENFVSGIILLIERPISEGDWIEVGGVHGTVRDISVRSTRIETFDRSDVILPNADLVAGRVTNYTRFNTVGRAVIPVGVAYGTDTKKVESILMEIAEAHPMVLANPGPSVVFKNFGADSLDFEIRAILRDVNWVLSVTSDINHEIARRFAEEGVEIPFAQRDIWIRNPEALTGEGAAKAAPAAPAAEPVQEPPKDTALPGEGDMPESDGEDAGGGEGDSR</sequence>
<keyword evidence="4 8" id="KW-0812">Transmembrane</keyword>
<comment type="similarity">
    <text evidence="2">Belongs to the MscS (TC 1.A.23) family.</text>
</comment>
<feature type="transmembrane region" description="Helical" evidence="8">
    <location>
        <begin position="285"/>
        <end position="303"/>
    </location>
</feature>
<dbReference type="InterPro" id="IPR010920">
    <property type="entry name" value="LSM_dom_sf"/>
</dbReference>
<dbReference type="KEGG" id="rom:EI983_08600"/>
<dbReference type="Gene3D" id="2.30.30.60">
    <property type="match status" value="1"/>
</dbReference>
<dbReference type="GO" id="GO:0008381">
    <property type="term" value="F:mechanosensitive monoatomic ion channel activity"/>
    <property type="evidence" value="ECO:0007669"/>
    <property type="project" value="UniProtKB-ARBA"/>
</dbReference>
<keyword evidence="6 8" id="KW-0472">Membrane</keyword>
<dbReference type="PROSITE" id="PS01246">
    <property type="entry name" value="UPF0003"/>
    <property type="match status" value="1"/>
</dbReference>
<gene>
    <name evidence="13" type="ORF">EI983_08600</name>
</gene>
<feature type="transmembrane region" description="Helical" evidence="8">
    <location>
        <begin position="352"/>
        <end position="373"/>
    </location>
</feature>
<feature type="transmembrane region" description="Helical" evidence="8">
    <location>
        <begin position="243"/>
        <end position="265"/>
    </location>
</feature>
<keyword evidence="5 8" id="KW-1133">Transmembrane helix</keyword>
<evidence type="ECO:0000256" key="8">
    <source>
        <dbReference type="SAM" id="Phobius"/>
    </source>
</evidence>
<accession>A0A6I6IS55</accession>
<feature type="transmembrane region" description="Helical" evidence="8">
    <location>
        <begin position="581"/>
        <end position="601"/>
    </location>
</feature>
<dbReference type="SUPFAM" id="SSF82689">
    <property type="entry name" value="Mechanosensitive channel protein MscS (YggB), C-terminal domain"/>
    <property type="match status" value="1"/>
</dbReference>
<organism evidence="13 14">
    <name type="scientific">Roseovarius faecimaris</name>
    <dbReference type="NCBI Taxonomy" id="2494550"/>
    <lineage>
        <taxon>Bacteria</taxon>
        <taxon>Pseudomonadati</taxon>
        <taxon>Pseudomonadota</taxon>
        <taxon>Alphaproteobacteria</taxon>
        <taxon>Rhodobacterales</taxon>
        <taxon>Roseobacteraceae</taxon>
        <taxon>Roseovarius</taxon>
    </lineage>
</organism>
<dbReference type="SUPFAM" id="SSF50182">
    <property type="entry name" value="Sm-like ribonucleoproteins"/>
    <property type="match status" value="1"/>
</dbReference>
<evidence type="ECO:0000259" key="12">
    <source>
        <dbReference type="Pfam" id="PF21082"/>
    </source>
</evidence>
<feature type="transmembrane region" description="Helical" evidence="8">
    <location>
        <begin position="508"/>
        <end position="533"/>
    </location>
</feature>
<reference evidence="14" key="1">
    <citation type="submission" date="2018-12" db="EMBL/GenBank/DDBJ databases">
        <title>Complete genome sequence of Roseovarius sp. MME-070.</title>
        <authorList>
            <person name="Nam Y.-D."/>
            <person name="Kang J."/>
            <person name="Chung W.-H."/>
            <person name="Park Y.S."/>
        </authorList>
    </citation>
    <scope>NUCLEOTIDE SEQUENCE [LARGE SCALE GENOMIC DNA]</scope>
    <source>
        <strain evidence="14">MME-070</strain>
    </source>
</reference>
<keyword evidence="3" id="KW-1003">Cell membrane</keyword>
<dbReference type="InterPro" id="IPR011014">
    <property type="entry name" value="MscS_channel_TM-2"/>
</dbReference>
<feature type="transmembrane region" description="Helical" evidence="8">
    <location>
        <begin position="399"/>
        <end position="420"/>
    </location>
</feature>
<evidence type="ECO:0000256" key="1">
    <source>
        <dbReference type="ARBA" id="ARBA00004651"/>
    </source>
</evidence>
<dbReference type="Gene3D" id="1.10.287.1260">
    <property type="match status" value="1"/>
</dbReference>
<dbReference type="Pfam" id="PF12607">
    <property type="entry name" value="DUF3772"/>
    <property type="match status" value="1"/>
</dbReference>
<dbReference type="Pfam" id="PF00924">
    <property type="entry name" value="MS_channel_2nd"/>
    <property type="match status" value="1"/>
</dbReference>